<dbReference type="EMBL" id="NNAY01004577">
    <property type="protein sequence ID" value="OXU17700.1"/>
    <property type="molecule type" value="Genomic_DNA"/>
</dbReference>
<name>A0A232EH62_9HYME</name>
<dbReference type="AlphaFoldDB" id="A0A232EH62"/>
<keyword evidence="2" id="KW-1185">Reference proteome</keyword>
<sequence>MQTIAPATMLEWWKIIHIYITFPIFDDFNNLGLSYSLMSKTVLLVRPAKLLSKGSEYARDIYYA</sequence>
<comment type="caution">
    <text evidence="1">The sequence shown here is derived from an EMBL/GenBank/DDBJ whole genome shotgun (WGS) entry which is preliminary data.</text>
</comment>
<evidence type="ECO:0000313" key="1">
    <source>
        <dbReference type="EMBL" id="OXU17700.1"/>
    </source>
</evidence>
<accession>A0A232EH62</accession>
<dbReference type="Proteomes" id="UP000215335">
    <property type="component" value="Unassembled WGS sequence"/>
</dbReference>
<evidence type="ECO:0000313" key="2">
    <source>
        <dbReference type="Proteomes" id="UP000215335"/>
    </source>
</evidence>
<organism evidence="1 2">
    <name type="scientific">Trichomalopsis sarcophagae</name>
    <dbReference type="NCBI Taxonomy" id="543379"/>
    <lineage>
        <taxon>Eukaryota</taxon>
        <taxon>Metazoa</taxon>
        <taxon>Ecdysozoa</taxon>
        <taxon>Arthropoda</taxon>
        <taxon>Hexapoda</taxon>
        <taxon>Insecta</taxon>
        <taxon>Pterygota</taxon>
        <taxon>Neoptera</taxon>
        <taxon>Endopterygota</taxon>
        <taxon>Hymenoptera</taxon>
        <taxon>Apocrita</taxon>
        <taxon>Proctotrupomorpha</taxon>
        <taxon>Chalcidoidea</taxon>
        <taxon>Pteromalidae</taxon>
        <taxon>Pteromalinae</taxon>
        <taxon>Trichomalopsis</taxon>
    </lineage>
</organism>
<proteinExistence type="predicted"/>
<gene>
    <name evidence="1" type="ORF">TSAR_008149</name>
</gene>
<reference evidence="1 2" key="1">
    <citation type="journal article" date="2017" name="Curr. Biol.">
        <title>The Evolution of Venom by Co-option of Single-Copy Genes.</title>
        <authorList>
            <person name="Martinson E.O."/>
            <person name="Mrinalini"/>
            <person name="Kelkar Y.D."/>
            <person name="Chang C.H."/>
            <person name="Werren J.H."/>
        </authorList>
    </citation>
    <scope>NUCLEOTIDE SEQUENCE [LARGE SCALE GENOMIC DNA]</scope>
    <source>
        <strain evidence="1 2">Alberta</strain>
        <tissue evidence="1">Whole body</tissue>
    </source>
</reference>
<protein>
    <submittedName>
        <fullName evidence="1">Uncharacterized protein</fullName>
    </submittedName>
</protein>